<dbReference type="GO" id="GO:0046872">
    <property type="term" value="F:metal ion binding"/>
    <property type="evidence" value="ECO:0007669"/>
    <property type="project" value="UniProtKB-KW"/>
</dbReference>
<dbReference type="InterPro" id="IPR012675">
    <property type="entry name" value="Beta-grasp_dom_sf"/>
</dbReference>
<keyword evidence="3" id="KW-0479">Metal-binding</keyword>
<evidence type="ECO:0000313" key="9">
    <source>
        <dbReference type="EMBL" id="QGU85864.1"/>
    </source>
</evidence>
<evidence type="ECO:0000256" key="5">
    <source>
        <dbReference type="ARBA" id="ARBA00023004"/>
    </source>
</evidence>
<accession>A0A6I6E7V4</accession>
<dbReference type="InterPro" id="IPR006058">
    <property type="entry name" value="2Fe2S_fd_BS"/>
</dbReference>
<organism evidence="9 10">
    <name type="scientific">Erwinia sorbitola</name>
    <dbReference type="NCBI Taxonomy" id="2681984"/>
    <lineage>
        <taxon>Bacteria</taxon>
        <taxon>Pseudomonadati</taxon>
        <taxon>Pseudomonadota</taxon>
        <taxon>Gammaproteobacteria</taxon>
        <taxon>Enterobacterales</taxon>
        <taxon>Erwiniaceae</taxon>
        <taxon>Erwinia</taxon>
    </lineage>
</organism>
<evidence type="ECO:0000256" key="3">
    <source>
        <dbReference type="ARBA" id="ARBA00022723"/>
    </source>
</evidence>
<dbReference type="RefSeq" id="WP_156286766.1">
    <property type="nucleotide sequence ID" value="NZ_CP046509.1"/>
</dbReference>
<dbReference type="PROSITE" id="PS51085">
    <property type="entry name" value="2FE2S_FER_2"/>
    <property type="match status" value="1"/>
</dbReference>
<dbReference type="PRINTS" id="PR00409">
    <property type="entry name" value="PHDIOXRDTASE"/>
</dbReference>
<keyword evidence="6" id="KW-0411">Iron-sulfur</keyword>
<dbReference type="InterPro" id="IPR039261">
    <property type="entry name" value="FNR_nucleotide-bd"/>
</dbReference>
<dbReference type="CDD" id="cd00207">
    <property type="entry name" value="fer2"/>
    <property type="match status" value="1"/>
</dbReference>
<evidence type="ECO:0000256" key="2">
    <source>
        <dbReference type="ARBA" id="ARBA00022714"/>
    </source>
</evidence>
<protein>
    <submittedName>
        <fullName evidence="9">2Fe-2S iron-sulfur cluster binding domain-containing protein</fullName>
    </submittedName>
</protein>
<dbReference type="InterPro" id="IPR050415">
    <property type="entry name" value="MRET"/>
</dbReference>
<dbReference type="InterPro" id="IPR017927">
    <property type="entry name" value="FAD-bd_FR_type"/>
</dbReference>
<dbReference type="InterPro" id="IPR036010">
    <property type="entry name" value="2Fe-2S_ferredoxin-like_sf"/>
</dbReference>
<evidence type="ECO:0000256" key="4">
    <source>
        <dbReference type="ARBA" id="ARBA00023002"/>
    </source>
</evidence>
<dbReference type="CDD" id="cd06185">
    <property type="entry name" value="PDR_like"/>
    <property type="match status" value="1"/>
</dbReference>
<keyword evidence="1" id="KW-0285">Flavoprotein</keyword>
<feature type="domain" description="FAD-binding FR-type" evidence="8">
    <location>
        <begin position="1"/>
        <end position="103"/>
    </location>
</feature>
<dbReference type="Gene3D" id="2.40.30.10">
    <property type="entry name" value="Translation factors"/>
    <property type="match status" value="1"/>
</dbReference>
<gene>
    <name evidence="9" type="ORF">GN242_00885</name>
</gene>
<proteinExistence type="predicted"/>
<evidence type="ECO:0000313" key="10">
    <source>
        <dbReference type="Proteomes" id="UP000424752"/>
    </source>
</evidence>
<dbReference type="PROSITE" id="PS51384">
    <property type="entry name" value="FAD_FR"/>
    <property type="match status" value="1"/>
</dbReference>
<dbReference type="KEGG" id="erwi:GN242_00885"/>
<dbReference type="PANTHER" id="PTHR47354:SF1">
    <property type="entry name" value="CARNITINE MONOOXYGENASE REDUCTASE SUBUNIT"/>
    <property type="match status" value="1"/>
</dbReference>
<dbReference type="Proteomes" id="UP000424752">
    <property type="component" value="Chromosome"/>
</dbReference>
<dbReference type="SUPFAM" id="SSF52343">
    <property type="entry name" value="Ferredoxin reductase-like, C-terminal NADP-linked domain"/>
    <property type="match status" value="1"/>
</dbReference>
<keyword evidence="2" id="KW-0001">2Fe-2S</keyword>
<evidence type="ECO:0000259" key="7">
    <source>
        <dbReference type="PROSITE" id="PS51085"/>
    </source>
</evidence>
<dbReference type="AlphaFoldDB" id="A0A6I6E7V4"/>
<keyword evidence="4" id="KW-0560">Oxidoreductase</keyword>
<dbReference type="Gene3D" id="3.10.20.30">
    <property type="match status" value="1"/>
</dbReference>
<dbReference type="Gene3D" id="3.40.50.80">
    <property type="entry name" value="Nucleotide-binding domain of ferredoxin-NADP reductase (FNR) module"/>
    <property type="match status" value="1"/>
</dbReference>
<dbReference type="InterPro" id="IPR017938">
    <property type="entry name" value="Riboflavin_synthase-like_b-brl"/>
</dbReference>
<evidence type="ECO:0000256" key="1">
    <source>
        <dbReference type="ARBA" id="ARBA00022630"/>
    </source>
</evidence>
<evidence type="ECO:0000259" key="8">
    <source>
        <dbReference type="PROSITE" id="PS51384"/>
    </source>
</evidence>
<name>A0A6I6E7V4_9GAMM</name>
<evidence type="ECO:0000256" key="6">
    <source>
        <dbReference type="ARBA" id="ARBA00023014"/>
    </source>
</evidence>
<dbReference type="Pfam" id="PF00111">
    <property type="entry name" value="Fer2"/>
    <property type="match status" value="1"/>
</dbReference>
<dbReference type="SUPFAM" id="SSF63380">
    <property type="entry name" value="Riboflavin synthase domain-like"/>
    <property type="match status" value="1"/>
</dbReference>
<dbReference type="SUPFAM" id="SSF54292">
    <property type="entry name" value="2Fe-2S ferredoxin-like"/>
    <property type="match status" value="1"/>
</dbReference>
<reference evidence="9 10" key="1">
    <citation type="submission" date="2019-12" db="EMBL/GenBank/DDBJ databases">
        <title>Erwinia sp. nov., isolated from droppings of birds in the Qinghai-Tiebt plateau of China.</title>
        <authorList>
            <person name="Ge Y."/>
        </authorList>
    </citation>
    <scope>NUCLEOTIDE SEQUENCE [LARGE SCALE GENOMIC DNA]</scope>
    <source>
        <strain evidence="9 10">J780</strain>
    </source>
</reference>
<dbReference type="EMBL" id="CP046509">
    <property type="protein sequence ID" value="QGU85864.1"/>
    <property type="molecule type" value="Genomic_DNA"/>
</dbReference>
<dbReference type="PROSITE" id="PS00197">
    <property type="entry name" value="2FE2S_FER_1"/>
    <property type="match status" value="1"/>
</dbReference>
<sequence>MQTIEVIVDALSRQGSKNIALTLVSADGGPLPSWQAGAHVDLHLAGGLVRQYSLAGDPQQRDSYLLCVKREAASRGGSRFVHEQLRLGQRLTLSVPRNIFSLQPAEHSVLMAGGIGITPLLAMAEQLDASGQSFELHYYVKTQADVAFRTRLHQGFRHGSCTLWSGCEGHSPRRDLPPVLHQPEGKRLYLCGPAAFMAHGEAEAINRGWSADRIHSEAFSAVAIPASAESAEGFTVTLSSSGNSYFVPPEKSIAVVLLEHQVAVPLSCEMGICGACLTPVLSGEVDHRDTVQSQAEKSCSDQQIALCCSRSRTPELVIAL</sequence>
<feature type="domain" description="2Fe-2S ferredoxin-type" evidence="7">
    <location>
        <begin position="234"/>
        <end position="320"/>
    </location>
</feature>
<dbReference type="GO" id="GO:0051537">
    <property type="term" value="F:2 iron, 2 sulfur cluster binding"/>
    <property type="evidence" value="ECO:0007669"/>
    <property type="project" value="UniProtKB-KW"/>
</dbReference>
<keyword evidence="5" id="KW-0408">Iron</keyword>
<dbReference type="GO" id="GO:0016491">
    <property type="term" value="F:oxidoreductase activity"/>
    <property type="evidence" value="ECO:0007669"/>
    <property type="project" value="UniProtKB-KW"/>
</dbReference>
<dbReference type="PANTHER" id="PTHR47354">
    <property type="entry name" value="NADH OXIDOREDUCTASE HCR"/>
    <property type="match status" value="1"/>
</dbReference>
<dbReference type="InterPro" id="IPR001041">
    <property type="entry name" value="2Fe-2S_ferredoxin-type"/>
</dbReference>